<feature type="transmembrane region" description="Helical" evidence="2">
    <location>
        <begin position="76"/>
        <end position="98"/>
    </location>
</feature>
<dbReference type="Pfam" id="PF02517">
    <property type="entry name" value="Rce1-like"/>
    <property type="match status" value="1"/>
</dbReference>
<keyword evidence="2" id="KW-1133">Transmembrane helix</keyword>
<feature type="transmembrane region" description="Helical" evidence="2">
    <location>
        <begin position="208"/>
        <end position="225"/>
    </location>
</feature>
<gene>
    <name evidence="4" type="ORF">JZO85_09125</name>
</gene>
<dbReference type="InterPro" id="IPR003675">
    <property type="entry name" value="Rce1/LyrA-like_dom"/>
</dbReference>
<dbReference type="GO" id="GO:0008237">
    <property type="term" value="F:metallopeptidase activity"/>
    <property type="evidence" value="ECO:0007669"/>
    <property type="project" value="UniProtKB-KW"/>
</dbReference>
<feature type="transmembrane region" description="Helical" evidence="2">
    <location>
        <begin position="12"/>
        <end position="32"/>
    </location>
</feature>
<dbReference type="PANTHER" id="PTHR35797:SF1">
    <property type="entry name" value="PROTEASE"/>
    <property type="match status" value="1"/>
</dbReference>
<feature type="transmembrane region" description="Helical" evidence="2">
    <location>
        <begin position="148"/>
        <end position="168"/>
    </location>
</feature>
<feature type="transmembrane region" description="Helical" evidence="2">
    <location>
        <begin position="180"/>
        <end position="201"/>
    </location>
</feature>
<evidence type="ECO:0000259" key="3">
    <source>
        <dbReference type="Pfam" id="PF02517"/>
    </source>
</evidence>
<evidence type="ECO:0000256" key="1">
    <source>
        <dbReference type="ARBA" id="ARBA00009067"/>
    </source>
</evidence>
<organism evidence="4 5">
    <name type="scientific">Candidatus Enterococcus murrayae</name>
    <dbReference type="NCBI Taxonomy" id="2815321"/>
    <lineage>
        <taxon>Bacteria</taxon>
        <taxon>Bacillati</taxon>
        <taxon>Bacillota</taxon>
        <taxon>Bacilli</taxon>
        <taxon>Lactobacillales</taxon>
        <taxon>Enterococcaceae</taxon>
        <taxon>Enterococcus</taxon>
    </lineage>
</organism>
<keyword evidence="4" id="KW-0482">Metalloprotease</keyword>
<evidence type="ECO:0000313" key="4">
    <source>
        <dbReference type="EMBL" id="MBO0452430.1"/>
    </source>
</evidence>
<feature type="transmembrane region" description="Helical" evidence="2">
    <location>
        <begin position="231"/>
        <end position="252"/>
    </location>
</feature>
<keyword evidence="2" id="KW-0812">Transmembrane</keyword>
<proteinExistence type="inferred from homology"/>
<comment type="similarity">
    <text evidence="1">Belongs to the UPF0177 family.</text>
</comment>
<dbReference type="Proteomes" id="UP000664495">
    <property type="component" value="Unassembled WGS sequence"/>
</dbReference>
<dbReference type="InterPro" id="IPR042150">
    <property type="entry name" value="MmRce1-like"/>
</dbReference>
<comment type="caution">
    <text evidence="4">The sequence shown here is derived from an EMBL/GenBank/DDBJ whole genome shotgun (WGS) entry which is preliminary data.</text>
</comment>
<keyword evidence="4" id="KW-0645">Protease</keyword>
<dbReference type="EMBL" id="JAFLVR010000020">
    <property type="protein sequence ID" value="MBO0452430.1"/>
    <property type="molecule type" value="Genomic_DNA"/>
</dbReference>
<sequence>MTKAAKRFILYTYLIFWGMILAIGGLMVATGSTQPANSLQILSSWAPTLAVVIFWKKLRPNTDLKKFITTKFSTPLNLKTVALTISIHLLFLAGSLLIVSTILKQPIQDLLILSPGFLLSSMLNHSIRGPLGEELGWRGFLMEELLKNFQPLTMSILLGLIWAGWHLPLWFMSGYSGTDLLQYVLFFTLWCVAQSIIITLLYQRNSNLLIPILFHFLSNYLLGLQKVELLLLLKINASLCLLAAIICGVVLYRKRNL</sequence>
<evidence type="ECO:0000256" key="2">
    <source>
        <dbReference type="SAM" id="Phobius"/>
    </source>
</evidence>
<protein>
    <submittedName>
        <fullName evidence="4">CPBP family intramembrane metalloprotease</fullName>
    </submittedName>
</protein>
<name>A0ABS3HHN8_9ENTE</name>
<keyword evidence="5" id="KW-1185">Reference proteome</keyword>
<dbReference type="PANTHER" id="PTHR35797">
    <property type="entry name" value="PROTEASE-RELATED"/>
    <property type="match status" value="1"/>
</dbReference>
<evidence type="ECO:0000313" key="5">
    <source>
        <dbReference type="Proteomes" id="UP000664495"/>
    </source>
</evidence>
<feature type="domain" description="CAAX prenyl protease 2/Lysostaphin resistance protein A-like" evidence="3">
    <location>
        <begin position="119"/>
        <end position="220"/>
    </location>
</feature>
<reference evidence="4 5" key="1">
    <citation type="submission" date="2021-03" db="EMBL/GenBank/DDBJ databases">
        <title>Enterococcal diversity collection.</title>
        <authorList>
            <person name="Gilmore M.S."/>
            <person name="Schwartzman J."/>
            <person name="Van Tyne D."/>
            <person name="Martin M."/>
            <person name="Earl A.M."/>
            <person name="Manson A.L."/>
            <person name="Straub T."/>
            <person name="Salamzade R."/>
            <person name="Saavedra J."/>
            <person name="Lebreton F."/>
            <person name="Prichula J."/>
            <person name="Schaufler K."/>
            <person name="Gaca A."/>
            <person name="Sgardioli B."/>
            <person name="Wagenaar J."/>
            <person name="Strong T."/>
        </authorList>
    </citation>
    <scope>NUCLEOTIDE SEQUENCE [LARGE SCALE GENOMIC DNA]</scope>
    <source>
        <strain evidence="4 5">MJM16</strain>
    </source>
</reference>
<dbReference type="RefSeq" id="WP_207108201.1">
    <property type="nucleotide sequence ID" value="NZ_JAFLVR010000020.1"/>
</dbReference>
<keyword evidence="2" id="KW-0472">Membrane</keyword>
<keyword evidence="4" id="KW-0378">Hydrolase</keyword>
<accession>A0ABS3HHN8</accession>